<dbReference type="Proteomes" id="UP001326613">
    <property type="component" value="Chromosome"/>
</dbReference>
<dbReference type="EMBL" id="CP112932">
    <property type="protein sequence ID" value="WPY01395.1"/>
    <property type="molecule type" value="Genomic_DNA"/>
</dbReference>
<sequence>MKRFEFKKLIRNKLPVRMIEERVVIYPKTLSYEEFCQALRHKLIEEAEEVSQAQEVKDIIVELADVLEVIHALAEAYQLSFSDIEKTRLSKREINGYFDQETYMDYIEVDENNHKVIQYLLDKNRPYKFK</sequence>
<dbReference type="CDD" id="cd11532">
    <property type="entry name" value="NTP-PPase_COG4997"/>
    <property type="match status" value="1"/>
</dbReference>
<accession>A0ABZ0UTM6</accession>
<gene>
    <name evidence="1" type="ORF">Trichorick_01306</name>
</gene>
<dbReference type="InterPro" id="IPR038735">
    <property type="entry name" value="MSMEG_1276-like_NTP-PPase_dom"/>
</dbReference>
<keyword evidence="2" id="KW-1185">Reference proteome</keyword>
<evidence type="ECO:0000313" key="1">
    <source>
        <dbReference type="EMBL" id="WPY01395.1"/>
    </source>
</evidence>
<organism evidence="1 2">
    <name type="scientific">Candidatus Trichorickettsia mobilis</name>
    <dbReference type="NCBI Taxonomy" id="1346319"/>
    <lineage>
        <taxon>Bacteria</taxon>
        <taxon>Pseudomonadati</taxon>
        <taxon>Pseudomonadota</taxon>
        <taxon>Alphaproteobacteria</taxon>
        <taxon>Rickettsiales</taxon>
        <taxon>Rickettsiaceae</taxon>
        <taxon>Rickettsieae</taxon>
        <taxon>Candidatus Trichorickettsia</taxon>
    </lineage>
</organism>
<proteinExistence type="predicted"/>
<name>A0ABZ0UTM6_9RICK</name>
<evidence type="ECO:0000313" key="2">
    <source>
        <dbReference type="Proteomes" id="UP001326613"/>
    </source>
</evidence>
<dbReference type="RefSeq" id="WP_323738169.1">
    <property type="nucleotide sequence ID" value="NZ_CP112932.1"/>
</dbReference>
<dbReference type="SUPFAM" id="SSF101386">
    <property type="entry name" value="all-alpha NTP pyrophosphatases"/>
    <property type="match status" value="1"/>
</dbReference>
<reference evidence="1 2" key="1">
    <citation type="submission" date="2022-10" db="EMBL/GenBank/DDBJ databases">
        <title>Host association and intracellularity evolved multiple times independently in the Rickettsiales.</title>
        <authorList>
            <person name="Castelli M."/>
            <person name="Nardi T."/>
            <person name="Gammuto L."/>
            <person name="Bellinzona G."/>
            <person name="Sabaneyeva E."/>
            <person name="Potekhin A."/>
            <person name="Serra V."/>
            <person name="Petroni G."/>
            <person name="Sassera D."/>
        </authorList>
    </citation>
    <scope>NUCLEOTIDE SEQUENCE [LARGE SCALE GENOMIC DNA]</scope>
    <source>
        <strain evidence="1 2">Kr 154-4</strain>
    </source>
</reference>
<protein>
    <submittedName>
        <fullName evidence="1">Nucleoside triphosphate pyrophosphohydrolase</fullName>
    </submittedName>
</protein>